<evidence type="ECO:0000313" key="2">
    <source>
        <dbReference type="EMBL" id="EUC59719.1"/>
    </source>
</evidence>
<organism evidence="2 3">
    <name type="scientific">Rhizoctonia solani AG-3 Rhs1AP</name>
    <dbReference type="NCBI Taxonomy" id="1086054"/>
    <lineage>
        <taxon>Eukaryota</taxon>
        <taxon>Fungi</taxon>
        <taxon>Dikarya</taxon>
        <taxon>Basidiomycota</taxon>
        <taxon>Agaricomycotina</taxon>
        <taxon>Agaricomycetes</taxon>
        <taxon>Cantharellales</taxon>
        <taxon>Ceratobasidiaceae</taxon>
        <taxon>Rhizoctonia</taxon>
    </lineage>
</organism>
<evidence type="ECO:0000256" key="1">
    <source>
        <dbReference type="SAM" id="MobiDB-lite"/>
    </source>
</evidence>
<feature type="compositionally biased region" description="Acidic residues" evidence="1">
    <location>
        <begin position="149"/>
        <end position="162"/>
    </location>
</feature>
<feature type="region of interest" description="Disordered" evidence="1">
    <location>
        <begin position="141"/>
        <end position="162"/>
    </location>
</feature>
<comment type="caution">
    <text evidence="2">The sequence shown here is derived from an EMBL/GenBank/DDBJ whole genome shotgun (WGS) entry which is preliminary data.</text>
</comment>
<reference evidence="3" key="1">
    <citation type="journal article" date="2014" name="Genome Announc.">
        <title>Draft genome sequence of the plant-pathogenic soil fungus Rhizoctonia solani anastomosis group 3 strain Rhs1AP.</title>
        <authorList>
            <person name="Cubeta M.A."/>
            <person name="Thomas E."/>
            <person name="Dean R.A."/>
            <person name="Jabaji S."/>
            <person name="Neate S.M."/>
            <person name="Tavantzis S."/>
            <person name="Toda T."/>
            <person name="Vilgalys R."/>
            <person name="Bharathan N."/>
            <person name="Fedorova-Abrams N."/>
            <person name="Pakala S.B."/>
            <person name="Pakala S.M."/>
            <person name="Zafar N."/>
            <person name="Joardar V."/>
            <person name="Losada L."/>
            <person name="Nierman W.C."/>
        </authorList>
    </citation>
    <scope>NUCLEOTIDE SEQUENCE [LARGE SCALE GENOMIC DNA]</scope>
    <source>
        <strain evidence="3">AG-3</strain>
    </source>
</reference>
<name>A0A0A1UKS7_9AGAM</name>
<protein>
    <submittedName>
        <fullName evidence="2">Uncharacterized protein</fullName>
    </submittedName>
</protein>
<dbReference type="AlphaFoldDB" id="A0A0A1UKS7"/>
<gene>
    <name evidence="2" type="ORF">RSOL_322580</name>
</gene>
<dbReference type="EMBL" id="JATN01000321">
    <property type="protein sequence ID" value="EUC59719.1"/>
    <property type="molecule type" value="Genomic_DNA"/>
</dbReference>
<accession>A0A0A1UKS7</accession>
<proteinExistence type="predicted"/>
<evidence type="ECO:0000313" key="3">
    <source>
        <dbReference type="Proteomes" id="UP000030108"/>
    </source>
</evidence>
<sequence>MWSHNDTYNWAKQTLTSKDEAYIRKEARRIDGSGENKKLRTEMNTALEERAAIGKAKQEKSTARQETKKFKLAGVQLKQQATYDELFNMKVSDLDLQIDKLREAGDKRVRPKSTLRNKDAKVKEILEGMKRRKSLGITVISEAQSYENPEPESAEPALPEDMELYHPDEVVF</sequence>
<dbReference type="OrthoDB" id="3257929at2759"/>
<feature type="non-terminal residue" evidence="2">
    <location>
        <position position="172"/>
    </location>
</feature>
<dbReference type="Proteomes" id="UP000030108">
    <property type="component" value="Unassembled WGS sequence"/>
</dbReference>